<dbReference type="EMBL" id="CP025958">
    <property type="protein sequence ID" value="AWM37265.1"/>
    <property type="molecule type" value="Genomic_DNA"/>
</dbReference>
<evidence type="ECO:0000313" key="6">
    <source>
        <dbReference type="Proteomes" id="UP000245802"/>
    </source>
</evidence>
<sequence length="120" mass="12792">MASGTSALAGVGQDQFLQLLIAQLQNQDPLDPVSNQDFIQQLATLNTVSGIQSLNANFSEMLKLQQITQGADLVGKTIEYTLTGEPAKTGKVTSVQSQDGKFVLQVGSDQVLLDQINSVK</sequence>
<keyword evidence="6" id="KW-1185">Reference proteome</keyword>
<keyword evidence="3" id="KW-1005">Bacterial flagellum biogenesis</keyword>
<dbReference type="KEGG" id="gog:C1280_09660"/>
<evidence type="ECO:0000256" key="2">
    <source>
        <dbReference type="ARBA" id="ARBA00016013"/>
    </source>
</evidence>
<dbReference type="InterPro" id="IPR005648">
    <property type="entry name" value="FlgD"/>
</dbReference>
<gene>
    <name evidence="5" type="ORF">C1280_09660</name>
</gene>
<dbReference type="Proteomes" id="UP000245802">
    <property type="component" value="Chromosome"/>
</dbReference>
<dbReference type="Pfam" id="PF03963">
    <property type="entry name" value="FlgD"/>
    <property type="match status" value="1"/>
</dbReference>
<name>A0A2Z3H2A4_9BACT</name>
<comment type="similarity">
    <text evidence="1">Belongs to the FlgD family.</text>
</comment>
<keyword evidence="5" id="KW-0969">Cilium</keyword>
<evidence type="ECO:0000256" key="3">
    <source>
        <dbReference type="ARBA" id="ARBA00022795"/>
    </source>
</evidence>
<dbReference type="GO" id="GO:0044781">
    <property type="term" value="P:bacterial-type flagellum organization"/>
    <property type="evidence" value="ECO:0007669"/>
    <property type="project" value="UniProtKB-KW"/>
</dbReference>
<comment type="function">
    <text evidence="4">Required for flagellar hook formation. May act as a scaffolding protein.</text>
</comment>
<keyword evidence="5" id="KW-0282">Flagellum</keyword>
<evidence type="ECO:0000313" key="5">
    <source>
        <dbReference type="EMBL" id="AWM37265.1"/>
    </source>
</evidence>
<dbReference type="RefSeq" id="WP_010046515.1">
    <property type="nucleotide sequence ID" value="NZ_CP025958.1"/>
</dbReference>
<accession>A0A2Z3H2A4</accession>
<organism evidence="5 6">
    <name type="scientific">Gemmata obscuriglobus</name>
    <dbReference type="NCBI Taxonomy" id="114"/>
    <lineage>
        <taxon>Bacteria</taxon>
        <taxon>Pseudomonadati</taxon>
        <taxon>Planctomycetota</taxon>
        <taxon>Planctomycetia</taxon>
        <taxon>Gemmatales</taxon>
        <taxon>Gemmataceae</taxon>
        <taxon>Gemmata</taxon>
    </lineage>
</organism>
<evidence type="ECO:0000256" key="4">
    <source>
        <dbReference type="ARBA" id="ARBA00024746"/>
    </source>
</evidence>
<protein>
    <recommendedName>
        <fullName evidence="2">Basal-body rod modification protein FlgD</fullName>
    </recommendedName>
</protein>
<dbReference type="OrthoDB" id="280334at2"/>
<dbReference type="AlphaFoldDB" id="A0A2Z3H2A4"/>
<evidence type="ECO:0000256" key="1">
    <source>
        <dbReference type="ARBA" id="ARBA00010577"/>
    </source>
</evidence>
<keyword evidence="5" id="KW-0966">Cell projection</keyword>
<reference evidence="5 6" key="1">
    <citation type="submission" date="2018-01" db="EMBL/GenBank/DDBJ databases">
        <title>G. obscuriglobus.</title>
        <authorList>
            <person name="Franke J."/>
            <person name="Blomberg W."/>
            <person name="Selmecki A."/>
        </authorList>
    </citation>
    <scope>NUCLEOTIDE SEQUENCE [LARGE SCALE GENOMIC DNA]</scope>
    <source>
        <strain evidence="5 6">DSM 5831</strain>
    </source>
</reference>
<proteinExistence type="inferred from homology"/>